<keyword evidence="4" id="KW-1185">Reference proteome</keyword>
<feature type="region of interest" description="Disordered" evidence="1">
    <location>
        <begin position="886"/>
        <end position="940"/>
    </location>
</feature>
<comment type="caution">
    <text evidence="3">The sequence shown here is derived from an EMBL/GenBank/DDBJ whole genome shotgun (WGS) entry which is preliminary data.</text>
</comment>
<accession>A0AAD7XC47</accession>
<dbReference type="PANTHER" id="PTHR38248:SF2">
    <property type="entry name" value="FUNK1 11"/>
    <property type="match status" value="1"/>
</dbReference>
<name>A0AAD7XC47_9APHY</name>
<dbReference type="InterPro" id="IPR011009">
    <property type="entry name" value="Kinase-like_dom_sf"/>
</dbReference>
<evidence type="ECO:0000313" key="3">
    <source>
        <dbReference type="EMBL" id="KAJ8487206.1"/>
    </source>
</evidence>
<dbReference type="InterPro" id="IPR008266">
    <property type="entry name" value="Tyr_kinase_AS"/>
</dbReference>
<dbReference type="Proteomes" id="UP001215151">
    <property type="component" value="Unassembled WGS sequence"/>
</dbReference>
<evidence type="ECO:0000259" key="2">
    <source>
        <dbReference type="Pfam" id="PF17667"/>
    </source>
</evidence>
<dbReference type="PROSITE" id="PS00109">
    <property type="entry name" value="PROTEIN_KINASE_TYR"/>
    <property type="match status" value="1"/>
</dbReference>
<dbReference type="Gene3D" id="1.10.510.10">
    <property type="entry name" value="Transferase(Phosphotransferase) domain 1"/>
    <property type="match status" value="1"/>
</dbReference>
<evidence type="ECO:0000313" key="4">
    <source>
        <dbReference type="Proteomes" id="UP001215151"/>
    </source>
</evidence>
<dbReference type="Pfam" id="PF17667">
    <property type="entry name" value="Pkinase_fungal"/>
    <property type="match status" value="1"/>
</dbReference>
<dbReference type="EMBL" id="JAPEVG010000083">
    <property type="protein sequence ID" value="KAJ8487206.1"/>
    <property type="molecule type" value="Genomic_DNA"/>
</dbReference>
<dbReference type="InterPro" id="IPR040976">
    <property type="entry name" value="Pkinase_fungal"/>
</dbReference>
<dbReference type="SUPFAM" id="SSF56112">
    <property type="entry name" value="Protein kinase-like (PK-like)"/>
    <property type="match status" value="1"/>
</dbReference>
<dbReference type="GO" id="GO:0004672">
    <property type="term" value="F:protein kinase activity"/>
    <property type="evidence" value="ECO:0007669"/>
    <property type="project" value="InterPro"/>
</dbReference>
<feature type="domain" description="Fungal-type protein kinase" evidence="2">
    <location>
        <begin position="185"/>
        <end position="580"/>
    </location>
</feature>
<reference evidence="3" key="1">
    <citation type="submission" date="2022-11" db="EMBL/GenBank/DDBJ databases">
        <title>Genome Sequence of Cubamyces cubensis.</title>
        <authorList>
            <person name="Buettner E."/>
        </authorList>
    </citation>
    <scope>NUCLEOTIDE SEQUENCE</scope>
    <source>
        <strain evidence="3">MPL-01</strain>
    </source>
</reference>
<feature type="compositionally biased region" description="Low complexity" evidence="1">
    <location>
        <begin position="914"/>
        <end position="931"/>
    </location>
</feature>
<organism evidence="3 4">
    <name type="scientific">Trametes cubensis</name>
    <dbReference type="NCBI Taxonomy" id="1111947"/>
    <lineage>
        <taxon>Eukaryota</taxon>
        <taxon>Fungi</taxon>
        <taxon>Dikarya</taxon>
        <taxon>Basidiomycota</taxon>
        <taxon>Agaricomycotina</taxon>
        <taxon>Agaricomycetes</taxon>
        <taxon>Polyporales</taxon>
        <taxon>Polyporaceae</taxon>
        <taxon>Trametes</taxon>
    </lineage>
</organism>
<sequence>MAYSRAHTPIPFPNKPSSNLADTPLIARLPASESLTAGNTVIKASKLRKKAMEETQYTRVVSTRDFLDKFLPFDSATRDQVYNAVVQRKDPLYTCNRWAGFPPAQGKYKELALYPAFIEVANDIAKAARAEVGEREDQVREAVWVDYHSQVPQTLEEGATLIRPDCALAMAFADPLKAPPDGIEKLRWLQFVAAVEAKRNFDQNDKELISQLLTYLRLIMVEQKDRRFAFGLFLSNMQVSVWLQDRSGVLGMDVPINIHENPKDFIQVVAAFATLPAHRLGFDPTMKLAREPLPPIHTYRLTSQGPDCFNIEQFKETNYQTQWVITTDKDVFITVRALSLLRADVASGSGCIVWAAIRYDDRAVDPDRRKVFVLKQMWQSDGRVDEGDIYEYLQRVGVETGDPDAKYIGKLESHETVKIEGAVDNTEHLIRRGLKPVQMQMEEEQQPRKRTRTTNLETDEWLHVECVDADEMELISRFVAGRQQEMKLPKRTRVRIVLGVFGCSVKFFSSVHELVLLLSQFIRGHRFAYKHGVVHRDISPANLLIALTGDDITPSSRSDPYDVRGCLIDFDHAKRTQTVEERKVIYDADKIRRLTNLKLHHAIIEELAEQVTDDVVLRAVHLVKQRFPNTSTTAHVTMYITAAIQRYKASGRPPPSNNLYTPEMLGWDGPLLHPPHAIRSVAERTGEVRSGTPPYISVKILNGPDEVFIHWNGISFPPSNSPHDAIHNMESFFWVLLFLCITRAGPGGERRKDLICKLNEIPVEQKMQVAPLHDLVYRLFDGDMANIASYKKGLFKQPQNFEEQILCHIHPYFDVLKPTLRRWWNLLVLAYAFEGYEYHNIHTLVLELLEQAAVELASDPQELEEDSQNAVQMRVDYVHMVSNTVAVPQGSHPPNPLLDATTPETKKTSHPDALPRLSIPESPRSSSPDSPLAKKHKWAD</sequence>
<protein>
    <recommendedName>
        <fullName evidence="2">Fungal-type protein kinase domain-containing protein</fullName>
    </recommendedName>
</protein>
<dbReference type="AlphaFoldDB" id="A0AAD7XC47"/>
<proteinExistence type="predicted"/>
<gene>
    <name evidence="3" type="ORF">ONZ51_g4348</name>
</gene>
<dbReference type="PANTHER" id="PTHR38248">
    <property type="entry name" value="FUNK1 6"/>
    <property type="match status" value="1"/>
</dbReference>
<evidence type="ECO:0000256" key="1">
    <source>
        <dbReference type="SAM" id="MobiDB-lite"/>
    </source>
</evidence>